<evidence type="ECO:0000259" key="2">
    <source>
        <dbReference type="Pfam" id="PF06259"/>
    </source>
</evidence>
<keyword evidence="4" id="KW-1185">Reference proteome</keyword>
<organism evidence="3 4">
    <name type="scientific">Rathayibacter caricis DSM 15933</name>
    <dbReference type="NCBI Taxonomy" id="1328867"/>
    <lineage>
        <taxon>Bacteria</taxon>
        <taxon>Bacillati</taxon>
        <taxon>Actinomycetota</taxon>
        <taxon>Actinomycetes</taxon>
        <taxon>Micrococcales</taxon>
        <taxon>Microbacteriaceae</taxon>
        <taxon>Rathayibacter</taxon>
    </lineage>
</organism>
<feature type="compositionally biased region" description="Basic and acidic residues" evidence="1">
    <location>
        <begin position="90"/>
        <end position="102"/>
    </location>
</feature>
<evidence type="ECO:0000313" key="3">
    <source>
        <dbReference type="EMBL" id="PTL72674.1"/>
    </source>
</evidence>
<evidence type="ECO:0000313" key="4">
    <source>
        <dbReference type="Proteomes" id="UP000241085"/>
    </source>
</evidence>
<dbReference type="InterPro" id="IPR029058">
    <property type="entry name" value="AB_hydrolase_fold"/>
</dbReference>
<dbReference type="EMBL" id="PZPL01000001">
    <property type="protein sequence ID" value="PTL72674.1"/>
    <property type="molecule type" value="Genomic_DNA"/>
</dbReference>
<dbReference type="Proteomes" id="UP000241085">
    <property type="component" value="Unassembled WGS sequence"/>
</dbReference>
<proteinExistence type="predicted"/>
<evidence type="ECO:0000256" key="1">
    <source>
        <dbReference type="SAM" id="MobiDB-lite"/>
    </source>
</evidence>
<feature type="region of interest" description="Disordered" evidence="1">
    <location>
        <begin position="1"/>
        <end position="167"/>
    </location>
</feature>
<reference evidence="3 4" key="1">
    <citation type="submission" date="2018-03" db="EMBL/GenBank/DDBJ databases">
        <title>Bacteriophage NCPPB3778 and a type I-E CRISPR drive the evolution of the US Biological Select Agent, Rathayibacter toxicus.</title>
        <authorList>
            <person name="Davis E.W.II."/>
            <person name="Tabima J.F."/>
            <person name="Weisberg A.J."/>
            <person name="Dantas Lopes L."/>
            <person name="Wiseman M.S."/>
            <person name="Wiseman M.S."/>
            <person name="Pupko T."/>
            <person name="Belcher M.S."/>
            <person name="Sechler A.J."/>
            <person name="Tancos M.A."/>
            <person name="Schroeder B.K."/>
            <person name="Murray T.D."/>
            <person name="Luster D.G."/>
            <person name="Schneider W.L."/>
            <person name="Rogers E."/>
            <person name="Andreote F.D."/>
            <person name="Grunwald N.J."/>
            <person name="Putnam M.L."/>
            <person name="Chang J.H."/>
        </authorList>
    </citation>
    <scope>NUCLEOTIDE SEQUENCE [LARGE SCALE GENOMIC DNA]</scope>
    <source>
        <strain evidence="3 4">DSM 15933</strain>
    </source>
</reference>
<protein>
    <recommendedName>
        <fullName evidence="2">DUF1023 domain-containing protein</fullName>
    </recommendedName>
</protein>
<feature type="compositionally biased region" description="Gly residues" evidence="1">
    <location>
        <begin position="135"/>
        <end position="148"/>
    </location>
</feature>
<sequence>MPADVISMTEPRPARSASERRTTSAIGDRQMLPVQTKHTAKAEGARGRGVTRSFWCTRAPSHPVDPLRPPPNRPGSARPPGRVAMLAPRGPDDGGEHGDRAHGARGGAAAPRPRGEGGRAAGGGVRARPRRRLGGRGGEGLRGAGGPDPGRSRGPRGERGDARGGRAVTARVETLELDERKRMLSVLGAGLTECAAGVDAAAPAVALTSPERSGELGLLGARLRVLAQEADVLRAALASAAAAYERAEEPPPLPPGSAPVVAVVAFARRAEESLGHRAPTALADAAALVRATTEVVHDVGAALLAGGDRAALEQERDELVRALLGDPLVLEGIRALISTIGLGTEIGVLLLPPPIAAALGAPPDERVIGTGVGSASGVLVVLGTLLGAVPPPGERRLRLERADPPAPPFGSAAAPPRGWGELAGRVPPSDPDGPQVVIERYGSEWLVAVSGTTDWSGDPAQAFGAAANLQAMSGSAGTSVQGTLAAMEAAGVPPGAPVTIVAHSQGGLIAARVAQSGRYDVHDVVAFGSPIRGLDLPDGTRTVSVEHSDDLVPALAGFGRTSALEPGVVRVERGSDPVATLQEGAVPAHALHSYIATAQTLDSDPRLAVAGAGLFALWRSAPDSRVGVRLTTVPVSSRGPAGTGARGAR</sequence>
<accession>A0A2T4UT18</accession>
<dbReference type="Gene3D" id="3.40.50.1820">
    <property type="entry name" value="alpha/beta hydrolase"/>
    <property type="match status" value="1"/>
</dbReference>
<feature type="compositionally biased region" description="Basic and acidic residues" evidence="1">
    <location>
        <begin position="155"/>
        <end position="164"/>
    </location>
</feature>
<gene>
    <name evidence="3" type="ORF">C1I63_07325</name>
</gene>
<dbReference type="Pfam" id="PF06259">
    <property type="entry name" value="Abhydrolase_8"/>
    <property type="match status" value="1"/>
</dbReference>
<comment type="caution">
    <text evidence="3">The sequence shown here is derived from an EMBL/GenBank/DDBJ whole genome shotgun (WGS) entry which is preliminary data.</text>
</comment>
<name>A0A2T4UT18_9MICO</name>
<dbReference type="InterPro" id="IPR010427">
    <property type="entry name" value="DUF1023"/>
</dbReference>
<dbReference type="AlphaFoldDB" id="A0A2T4UT18"/>
<feature type="domain" description="DUF1023" evidence="2">
    <location>
        <begin position="479"/>
        <end position="534"/>
    </location>
</feature>
<dbReference type="SUPFAM" id="SSF53474">
    <property type="entry name" value="alpha/beta-Hydrolases"/>
    <property type="match status" value="1"/>
</dbReference>